<dbReference type="SUPFAM" id="SSF82171">
    <property type="entry name" value="DPP6 N-terminal domain-like"/>
    <property type="match status" value="1"/>
</dbReference>
<evidence type="ECO:0000259" key="5">
    <source>
        <dbReference type="Pfam" id="PF00930"/>
    </source>
</evidence>
<keyword evidence="2" id="KW-0645">Protease</keyword>
<evidence type="ECO:0000256" key="3">
    <source>
        <dbReference type="ARBA" id="ARBA00022801"/>
    </source>
</evidence>
<dbReference type="GO" id="GO:0008239">
    <property type="term" value="F:dipeptidyl-peptidase activity"/>
    <property type="evidence" value="ECO:0007669"/>
    <property type="project" value="TreeGrafter"/>
</dbReference>
<dbReference type="EMBL" id="QDEB01013959">
    <property type="protein sequence ID" value="RZC41805.1"/>
    <property type="molecule type" value="Genomic_DNA"/>
</dbReference>
<comment type="similarity">
    <text evidence="1">Belongs to the peptidase S9B family. DPPIV subfamily.</text>
</comment>
<dbReference type="AlphaFoldDB" id="A0A482WA06"/>
<feature type="domain" description="Dipeptidylpeptidase IV N-terminal" evidence="5">
    <location>
        <begin position="161"/>
        <end position="459"/>
    </location>
</feature>
<dbReference type="OrthoDB" id="16520at2759"/>
<keyword evidence="4" id="KW-0720">Serine protease</keyword>
<keyword evidence="8" id="KW-1185">Reference proteome</keyword>
<dbReference type="InterPro" id="IPR002469">
    <property type="entry name" value="Peptidase_S9B_N"/>
</dbReference>
<evidence type="ECO:0000256" key="4">
    <source>
        <dbReference type="ARBA" id="ARBA00022825"/>
    </source>
</evidence>
<dbReference type="STRING" id="1661398.A0A482WA06"/>
<evidence type="ECO:0000256" key="1">
    <source>
        <dbReference type="ARBA" id="ARBA00010036"/>
    </source>
</evidence>
<dbReference type="InterPro" id="IPR045785">
    <property type="entry name" value="Dpp_8/9_N"/>
</dbReference>
<organism evidence="7 8">
    <name type="scientific">Asbolus verrucosus</name>
    <name type="common">Desert ironclad beetle</name>
    <dbReference type="NCBI Taxonomy" id="1661398"/>
    <lineage>
        <taxon>Eukaryota</taxon>
        <taxon>Metazoa</taxon>
        <taxon>Ecdysozoa</taxon>
        <taxon>Arthropoda</taxon>
        <taxon>Hexapoda</taxon>
        <taxon>Insecta</taxon>
        <taxon>Pterygota</taxon>
        <taxon>Neoptera</taxon>
        <taxon>Endopterygota</taxon>
        <taxon>Coleoptera</taxon>
        <taxon>Polyphaga</taxon>
        <taxon>Cucujiformia</taxon>
        <taxon>Tenebrionidae</taxon>
        <taxon>Pimeliinae</taxon>
        <taxon>Asbolus</taxon>
    </lineage>
</organism>
<dbReference type="InterPro" id="IPR050278">
    <property type="entry name" value="Serine_Prot_S9B/DPPIV"/>
</dbReference>
<keyword evidence="3" id="KW-0378">Hydrolase</keyword>
<evidence type="ECO:0000256" key="2">
    <source>
        <dbReference type="ARBA" id="ARBA00022670"/>
    </source>
</evidence>
<comment type="caution">
    <text evidence="7">The sequence shown here is derived from an EMBL/GenBank/DDBJ whole genome shotgun (WGS) entry which is preliminary data.</text>
</comment>
<protein>
    <submittedName>
        <fullName evidence="7">Dipeptidyl peptidase 9</fullName>
    </submittedName>
</protein>
<evidence type="ECO:0000313" key="7">
    <source>
        <dbReference type="EMBL" id="RZC41805.1"/>
    </source>
</evidence>
<sequence length="459" mass="52470">MEIERTGNKLSWSELKGVVSDLRRQLSSLSTMVPTAVSFRTLQDGRTRIYFLSTPQNGWETTLLFADVPNISQPTSLRLQWQCVIESNFPSLSSTNKFSREEQLLWERKRLATWGINTYEIHSDSGKIIFPASSSLFQCVDNGYSNGPLFPTKLRMTSAGAKLNPQICPSNPDLVAYICNHDIWVTHTVSGCNVRLTYAHKGGRNLADDPLCAGVPSYVMQEEFCRYQGYWWQPTCTGGVYRVLYEEVDDGDVKIFCFPSSQSDTGEVEEFRFPRAGCANSKSYLKMVEFKVNEHRQVVDICIIWVQLLDRRQQKLDVVLLSLSNFTEVLPMYDDTSSAHLGSPVVQVIYSQESRIWVNVHDLLYFLPSTDHNEVQFIWASEDTGYRHLYLITSQIMPYTNGVTESTEPMDYVFLQPKILSKVALTSGEWEVLAQNVWVDCEKQLVYFMGLKETPLEKH</sequence>
<dbReference type="Proteomes" id="UP000292052">
    <property type="component" value="Unassembled WGS sequence"/>
</dbReference>
<feature type="domain" description="Dipeptidyl peptidase 8 /9 ,N-terminal" evidence="6">
    <location>
        <begin position="9"/>
        <end position="111"/>
    </location>
</feature>
<evidence type="ECO:0000259" key="6">
    <source>
        <dbReference type="Pfam" id="PF19520"/>
    </source>
</evidence>
<name>A0A482WA06_ASBVE</name>
<dbReference type="Pfam" id="PF00930">
    <property type="entry name" value="DPPIV_N"/>
    <property type="match status" value="1"/>
</dbReference>
<dbReference type="PANTHER" id="PTHR11731:SF193">
    <property type="entry name" value="DIPEPTIDYL PEPTIDASE 9"/>
    <property type="match status" value="1"/>
</dbReference>
<dbReference type="Pfam" id="PF19520">
    <property type="entry name" value="Dpp_8_9_N"/>
    <property type="match status" value="1"/>
</dbReference>
<dbReference type="Gene3D" id="2.140.10.30">
    <property type="entry name" value="Dipeptidylpeptidase IV, N-terminal domain"/>
    <property type="match status" value="1"/>
</dbReference>
<gene>
    <name evidence="7" type="ORF">BDFB_009760</name>
</gene>
<dbReference type="PANTHER" id="PTHR11731">
    <property type="entry name" value="PROTEASE FAMILY S9B,C DIPEPTIDYL-PEPTIDASE IV-RELATED"/>
    <property type="match status" value="1"/>
</dbReference>
<accession>A0A482WA06</accession>
<feature type="non-terminal residue" evidence="7">
    <location>
        <position position="459"/>
    </location>
</feature>
<evidence type="ECO:0000313" key="8">
    <source>
        <dbReference type="Proteomes" id="UP000292052"/>
    </source>
</evidence>
<dbReference type="GO" id="GO:0006508">
    <property type="term" value="P:proteolysis"/>
    <property type="evidence" value="ECO:0007669"/>
    <property type="project" value="UniProtKB-KW"/>
</dbReference>
<dbReference type="GO" id="GO:0008236">
    <property type="term" value="F:serine-type peptidase activity"/>
    <property type="evidence" value="ECO:0007669"/>
    <property type="project" value="UniProtKB-KW"/>
</dbReference>
<proteinExistence type="inferred from homology"/>
<reference evidence="7 8" key="1">
    <citation type="submission" date="2017-03" db="EMBL/GenBank/DDBJ databases">
        <title>Genome of the blue death feigning beetle - Asbolus verrucosus.</title>
        <authorList>
            <person name="Rider S.D."/>
        </authorList>
    </citation>
    <scope>NUCLEOTIDE SEQUENCE [LARGE SCALE GENOMIC DNA]</scope>
    <source>
        <strain evidence="7">Butters</strain>
        <tissue evidence="7">Head and leg muscle</tissue>
    </source>
</reference>